<dbReference type="RefSeq" id="WP_065994842.1">
    <property type="nucleotide sequence ID" value="NZ_CP029397.2"/>
</dbReference>
<dbReference type="STRING" id="1871111.GCA_001704615_00959"/>
<keyword evidence="3" id="KW-1185">Reference proteome</keyword>
<keyword evidence="1" id="KW-0812">Transmembrane</keyword>
<reference evidence="2" key="1">
    <citation type="submission" date="2019-08" db="EMBL/GenBank/DDBJ databases">
        <title>The complete genome of Acinetobacter defluvii strain WCHAD010030.</title>
        <authorList>
            <person name="Hu Y."/>
            <person name="Qin J."/>
            <person name="Feng Y."/>
            <person name="Zong Z."/>
        </authorList>
    </citation>
    <scope>NUCLEOTIDE SEQUENCE</scope>
    <source>
        <strain evidence="2">WCHA30</strain>
    </source>
</reference>
<feature type="transmembrane region" description="Helical" evidence="1">
    <location>
        <begin position="97"/>
        <end position="117"/>
    </location>
</feature>
<evidence type="ECO:0000313" key="3">
    <source>
        <dbReference type="Proteomes" id="UP000245977"/>
    </source>
</evidence>
<dbReference type="EMBL" id="CP029397">
    <property type="protein sequence ID" value="AWL28456.1"/>
    <property type="molecule type" value="Genomic_DNA"/>
</dbReference>
<gene>
    <name evidence="2" type="ORF">DJ533_07700</name>
</gene>
<accession>A0A2S2FBU4</accession>
<keyword evidence="1" id="KW-0472">Membrane</keyword>
<dbReference type="OrthoDB" id="6693570at2"/>
<sequence length="121" mass="14063">MKCHKCYAENINEAVKCGICGVRLKHQKSFDDFTGSQHVQSSIRRETQKQHQLPHDNTLNKDNNSKNHLRKLLIFLQRKTLKAQGRDVESPLKNKKVLFFILWAMIIFVIAIIDIMGNSYP</sequence>
<protein>
    <submittedName>
        <fullName evidence="2">Uncharacterized protein</fullName>
    </submittedName>
</protein>
<evidence type="ECO:0000256" key="1">
    <source>
        <dbReference type="SAM" id="Phobius"/>
    </source>
</evidence>
<dbReference type="Proteomes" id="UP000245977">
    <property type="component" value="Chromosome"/>
</dbReference>
<name>A0A2S2FBU4_9GAMM</name>
<organism evidence="2 3">
    <name type="scientific">Acinetobacter defluvii</name>
    <dbReference type="NCBI Taxonomy" id="1871111"/>
    <lineage>
        <taxon>Bacteria</taxon>
        <taxon>Pseudomonadati</taxon>
        <taxon>Pseudomonadota</taxon>
        <taxon>Gammaproteobacteria</taxon>
        <taxon>Moraxellales</taxon>
        <taxon>Moraxellaceae</taxon>
        <taxon>Acinetobacter</taxon>
    </lineage>
</organism>
<evidence type="ECO:0000313" key="2">
    <source>
        <dbReference type="EMBL" id="AWL28456.1"/>
    </source>
</evidence>
<keyword evidence="1" id="KW-1133">Transmembrane helix</keyword>
<dbReference type="KEGG" id="adv:DJ533_07700"/>
<dbReference type="AlphaFoldDB" id="A0A2S2FBU4"/>
<proteinExistence type="predicted"/>